<keyword evidence="1" id="KW-0812">Transmembrane</keyword>
<evidence type="ECO:0000259" key="2">
    <source>
        <dbReference type="Pfam" id="PF13006"/>
    </source>
</evidence>
<evidence type="ECO:0000256" key="1">
    <source>
        <dbReference type="SAM" id="Phobius"/>
    </source>
</evidence>
<accession>A0A3S4GRE9</accession>
<sequence length="55" mass="6447">MHIGQAFDLVSRYDSLRKRRLSLEMMVWCIVGMALPPLHQIVNRLDSHRRAASRN</sequence>
<dbReference type="InterPro" id="IPR024473">
    <property type="entry name" value="Transposases_IS4_N"/>
</dbReference>
<name>A0A3S4GRE9_SALER</name>
<proteinExistence type="predicted"/>
<organism evidence="3 4">
    <name type="scientific">Salmonella enterica subsp. arizonae</name>
    <dbReference type="NCBI Taxonomy" id="59203"/>
    <lineage>
        <taxon>Bacteria</taxon>
        <taxon>Pseudomonadati</taxon>
        <taxon>Pseudomonadota</taxon>
        <taxon>Gammaproteobacteria</taxon>
        <taxon>Enterobacterales</taxon>
        <taxon>Enterobacteriaceae</taxon>
        <taxon>Salmonella</taxon>
    </lineage>
</organism>
<dbReference type="Pfam" id="PF13006">
    <property type="entry name" value="Nterm_IS4"/>
    <property type="match status" value="1"/>
</dbReference>
<dbReference type="AlphaFoldDB" id="A0A3S4GRE9"/>
<keyword evidence="1" id="KW-0472">Membrane</keyword>
<keyword evidence="1" id="KW-1133">Transmembrane helix</keyword>
<dbReference type="EMBL" id="LR134156">
    <property type="protein sequence ID" value="VEA75009.1"/>
    <property type="molecule type" value="Genomic_DNA"/>
</dbReference>
<protein>
    <recommendedName>
        <fullName evidence="2">Transposase IS4 N-terminal domain-containing protein</fullName>
    </recommendedName>
</protein>
<feature type="domain" description="Transposase IS4 N-terminal" evidence="2">
    <location>
        <begin position="13"/>
        <end position="51"/>
    </location>
</feature>
<dbReference type="Proteomes" id="UP000275676">
    <property type="component" value="Chromosome"/>
</dbReference>
<gene>
    <name evidence="3" type="ORF">NCTC10047_00819</name>
</gene>
<evidence type="ECO:0000313" key="3">
    <source>
        <dbReference type="EMBL" id="VEA75009.1"/>
    </source>
</evidence>
<feature type="transmembrane region" description="Helical" evidence="1">
    <location>
        <begin position="21"/>
        <end position="39"/>
    </location>
</feature>
<evidence type="ECO:0000313" key="4">
    <source>
        <dbReference type="Proteomes" id="UP000275676"/>
    </source>
</evidence>
<reference evidence="3 4" key="1">
    <citation type="submission" date="2018-12" db="EMBL/GenBank/DDBJ databases">
        <authorList>
            <consortium name="Pathogen Informatics"/>
        </authorList>
    </citation>
    <scope>NUCLEOTIDE SEQUENCE [LARGE SCALE GENOMIC DNA]</scope>
    <source>
        <strain evidence="3 4">NCTC10047</strain>
    </source>
</reference>